<evidence type="ECO:0000256" key="1">
    <source>
        <dbReference type="SAM" id="MobiDB-lite"/>
    </source>
</evidence>
<keyword evidence="3" id="KW-1185">Reference proteome</keyword>
<comment type="caution">
    <text evidence="2">The sequence shown here is derived from an EMBL/GenBank/DDBJ whole genome shotgun (WGS) entry which is preliminary data.</text>
</comment>
<evidence type="ECO:0000313" key="2">
    <source>
        <dbReference type="EMBL" id="CAK0818939.1"/>
    </source>
</evidence>
<feature type="region of interest" description="Disordered" evidence="1">
    <location>
        <begin position="103"/>
        <end position="205"/>
    </location>
</feature>
<feature type="region of interest" description="Disordered" evidence="1">
    <location>
        <begin position="1"/>
        <end position="39"/>
    </location>
</feature>
<reference evidence="2" key="1">
    <citation type="submission" date="2023-10" db="EMBL/GenBank/DDBJ databases">
        <authorList>
            <person name="Chen Y."/>
            <person name="Shah S."/>
            <person name="Dougan E. K."/>
            <person name="Thang M."/>
            <person name="Chan C."/>
        </authorList>
    </citation>
    <scope>NUCLEOTIDE SEQUENCE [LARGE SCALE GENOMIC DNA]</scope>
</reference>
<dbReference type="Proteomes" id="UP001189429">
    <property type="component" value="Unassembled WGS sequence"/>
</dbReference>
<organism evidence="2 3">
    <name type="scientific">Prorocentrum cordatum</name>
    <dbReference type="NCBI Taxonomy" id="2364126"/>
    <lineage>
        <taxon>Eukaryota</taxon>
        <taxon>Sar</taxon>
        <taxon>Alveolata</taxon>
        <taxon>Dinophyceae</taxon>
        <taxon>Prorocentrales</taxon>
        <taxon>Prorocentraceae</taxon>
        <taxon>Prorocentrum</taxon>
    </lineage>
</organism>
<feature type="compositionally biased region" description="Low complexity" evidence="1">
    <location>
        <begin position="176"/>
        <end position="205"/>
    </location>
</feature>
<protein>
    <submittedName>
        <fullName evidence="2">Uncharacterized protein</fullName>
    </submittedName>
</protein>
<evidence type="ECO:0000313" key="3">
    <source>
        <dbReference type="Proteomes" id="UP001189429"/>
    </source>
</evidence>
<sequence>MLPQGAPPTGRAGLVAGQQAQEPRSQDFGEAPASPTGRLGLAEGFVGHLVLRGEGAVGASCSERLDTGSEAGQSRIGGAGGRRRRRRWVGDVLTAAWASAAAAAARPKRKRIGPWRRGGENGQCPAWARAGSAVPGPSRGRAALDLSSPRPRGAAERRREGKGQERYCIRAAPEKLSASTSRSSSTVALRTAGEFPSTTYTETTT</sequence>
<name>A0ABN9RLD6_9DINO</name>
<dbReference type="EMBL" id="CAUYUJ010006885">
    <property type="protein sequence ID" value="CAK0818939.1"/>
    <property type="molecule type" value="Genomic_DNA"/>
</dbReference>
<gene>
    <name evidence="2" type="ORF">PCOR1329_LOCUS21057</name>
</gene>
<accession>A0ABN9RLD6</accession>
<feature type="compositionally biased region" description="Basic and acidic residues" evidence="1">
    <location>
        <begin position="153"/>
        <end position="168"/>
    </location>
</feature>
<proteinExistence type="predicted"/>
<feature type="region of interest" description="Disordered" evidence="1">
    <location>
        <begin position="63"/>
        <end position="85"/>
    </location>
</feature>